<comment type="caution">
    <text evidence="11">The sequence shown here is derived from an EMBL/GenBank/DDBJ whole genome shotgun (WGS) entry which is preliminary data.</text>
</comment>
<dbReference type="PRINTS" id="PR00723">
    <property type="entry name" value="SUBTILISIN"/>
</dbReference>
<evidence type="ECO:0000313" key="11">
    <source>
        <dbReference type="EMBL" id="MDW4571781.1"/>
    </source>
</evidence>
<keyword evidence="6 7" id="KW-0720">Serine protease</keyword>
<accession>A0ABU4GXH4</accession>
<comment type="subcellular location">
    <subcellularLocation>
        <location evidence="1">Secreted</location>
    </subcellularLocation>
</comment>
<keyword evidence="5 7" id="KW-0378">Hydrolase</keyword>
<dbReference type="InterPro" id="IPR023828">
    <property type="entry name" value="Peptidase_S8_Ser-AS"/>
</dbReference>
<dbReference type="InterPro" id="IPR022398">
    <property type="entry name" value="Peptidase_S8_His-AS"/>
</dbReference>
<dbReference type="Proteomes" id="UP001283109">
    <property type="component" value="Unassembled WGS sequence"/>
</dbReference>
<dbReference type="CDD" id="cd07484">
    <property type="entry name" value="Peptidases_S8_Thermitase_like"/>
    <property type="match status" value="1"/>
</dbReference>
<dbReference type="PROSITE" id="PS51892">
    <property type="entry name" value="SUBTILASE"/>
    <property type="match status" value="1"/>
</dbReference>
<dbReference type="PROSITE" id="PS00136">
    <property type="entry name" value="SUBTILASE_ASP"/>
    <property type="match status" value="1"/>
</dbReference>
<evidence type="ECO:0000256" key="2">
    <source>
        <dbReference type="ARBA" id="ARBA00011073"/>
    </source>
</evidence>
<name>A0ABU4GXH4_9MICO</name>
<evidence type="ECO:0000256" key="8">
    <source>
        <dbReference type="RuleBase" id="RU003355"/>
    </source>
</evidence>
<evidence type="ECO:0000256" key="6">
    <source>
        <dbReference type="ARBA" id="ARBA00022825"/>
    </source>
</evidence>
<dbReference type="Pfam" id="PF00082">
    <property type="entry name" value="Peptidase_S8"/>
    <property type="match status" value="1"/>
</dbReference>
<feature type="domain" description="Peptidase S8/S53" evidence="10">
    <location>
        <begin position="184"/>
        <end position="458"/>
    </location>
</feature>
<dbReference type="InterPro" id="IPR034084">
    <property type="entry name" value="Thermitase-like_dom"/>
</dbReference>
<sequence length="588" mass="59771">MAAPSGGSSRKRKAAPRGERGASAPLYSDGDDVIPGEVIVTLRPEAAEVMTASVPLHPAARGLTDVGTLGVPDIDEVLTRLGAHDITRLAPPAAGMARTPMALDGVPEPEESTLGRSFRVRIDAGVDTEEAVAQLDALDEVEIAEPNRWREASVIPNDPQFGSQWGLTKINAPAAWDVTKGAASVIVAVIDSGVDLDHPELAPLLVPGFDMVDLGPNPTPRPGWRFEGDFAGRDSIPEDEVGHGTHVAGTIAAVSNNAVGVAGVGWHTRIMPIKALTRVVRISDGAVSGTGSSADVAAAIRYAADNGAHVINMSLGSSSSTSVEASAVAYAISKGVVVVAAMGNDGSSTPSYPAAYPDVIAVGAVQSSEARAAFSQTGPHIDVSAPGVGILSTYLAGGLATLNGTSMATPHVAGVAALVKAVKPGLTAAEIGDILRSTAKPLKDAAADPVPNDKYGWGLVDASAAVLKARGPIVINPTLTVKLRTPIVACPPKTIDLANCGIVRTTIQPQCLEVRTVTKACPVTPTITKTRTIPTNPGQPAGPGAADPFGVEQGGGYEAGFAAGYAAALEELQSGAAGDAYGGELFDE</sequence>
<evidence type="ECO:0000256" key="5">
    <source>
        <dbReference type="ARBA" id="ARBA00022801"/>
    </source>
</evidence>
<feature type="active site" description="Charge relay system" evidence="7">
    <location>
        <position position="243"/>
    </location>
</feature>
<proteinExistence type="inferred from homology"/>
<evidence type="ECO:0000256" key="7">
    <source>
        <dbReference type="PROSITE-ProRule" id="PRU01240"/>
    </source>
</evidence>
<dbReference type="EMBL" id="JAWQEV010000001">
    <property type="protein sequence ID" value="MDW4571781.1"/>
    <property type="molecule type" value="Genomic_DNA"/>
</dbReference>
<organism evidence="11 12">
    <name type="scientific">Microbacterium arthrosphaerae</name>
    <dbReference type="NCBI Taxonomy" id="792652"/>
    <lineage>
        <taxon>Bacteria</taxon>
        <taxon>Bacillati</taxon>
        <taxon>Actinomycetota</taxon>
        <taxon>Actinomycetes</taxon>
        <taxon>Micrococcales</taxon>
        <taxon>Microbacteriaceae</taxon>
        <taxon>Microbacterium</taxon>
    </lineage>
</organism>
<dbReference type="InterPro" id="IPR000209">
    <property type="entry name" value="Peptidase_S8/S53_dom"/>
</dbReference>
<keyword evidence="4 7" id="KW-0645">Protease</keyword>
<dbReference type="PROSITE" id="PS00137">
    <property type="entry name" value="SUBTILASE_HIS"/>
    <property type="match status" value="1"/>
</dbReference>
<dbReference type="PANTHER" id="PTHR43806:SF11">
    <property type="entry name" value="CEREVISIN-RELATED"/>
    <property type="match status" value="1"/>
</dbReference>
<comment type="similarity">
    <text evidence="2 7 8">Belongs to the peptidase S8 family.</text>
</comment>
<dbReference type="InterPro" id="IPR036852">
    <property type="entry name" value="Peptidase_S8/S53_dom_sf"/>
</dbReference>
<dbReference type="PROSITE" id="PS00138">
    <property type="entry name" value="SUBTILASE_SER"/>
    <property type="match status" value="1"/>
</dbReference>
<evidence type="ECO:0000256" key="3">
    <source>
        <dbReference type="ARBA" id="ARBA00022525"/>
    </source>
</evidence>
<protein>
    <submittedName>
        <fullName evidence="11">S8 family serine peptidase</fullName>
    </submittedName>
</protein>
<feature type="active site" description="Charge relay system" evidence="7">
    <location>
        <position position="191"/>
    </location>
</feature>
<evidence type="ECO:0000256" key="1">
    <source>
        <dbReference type="ARBA" id="ARBA00004613"/>
    </source>
</evidence>
<dbReference type="InterPro" id="IPR023827">
    <property type="entry name" value="Peptidase_S8_Asp-AS"/>
</dbReference>
<keyword evidence="12" id="KW-1185">Reference proteome</keyword>
<dbReference type="SUPFAM" id="SSF52743">
    <property type="entry name" value="Subtilisin-like"/>
    <property type="match status" value="1"/>
</dbReference>
<dbReference type="PANTHER" id="PTHR43806">
    <property type="entry name" value="PEPTIDASE S8"/>
    <property type="match status" value="1"/>
</dbReference>
<feature type="region of interest" description="Disordered" evidence="9">
    <location>
        <begin position="1"/>
        <end position="29"/>
    </location>
</feature>
<dbReference type="RefSeq" id="WP_318352305.1">
    <property type="nucleotide sequence ID" value="NZ_JAWQEV010000001.1"/>
</dbReference>
<dbReference type="InterPro" id="IPR015500">
    <property type="entry name" value="Peptidase_S8_subtilisin-rel"/>
</dbReference>
<reference evidence="11 12" key="1">
    <citation type="submission" date="2023-11" db="EMBL/GenBank/DDBJ databases">
        <title>Draft genome sequence of Microbacterium arthrosphaerae JCM 30492.</title>
        <authorList>
            <person name="Zhang G."/>
            <person name="Ding Y."/>
        </authorList>
    </citation>
    <scope>NUCLEOTIDE SEQUENCE [LARGE SCALE GENOMIC DNA]</scope>
    <source>
        <strain evidence="11 12">JCM 30492</strain>
    </source>
</reference>
<evidence type="ECO:0000259" key="10">
    <source>
        <dbReference type="Pfam" id="PF00082"/>
    </source>
</evidence>
<evidence type="ECO:0000256" key="9">
    <source>
        <dbReference type="SAM" id="MobiDB-lite"/>
    </source>
</evidence>
<keyword evidence="3" id="KW-0964">Secreted</keyword>
<dbReference type="InterPro" id="IPR050131">
    <property type="entry name" value="Peptidase_S8_subtilisin-like"/>
</dbReference>
<feature type="active site" description="Charge relay system" evidence="7">
    <location>
        <position position="406"/>
    </location>
</feature>
<evidence type="ECO:0000313" key="12">
    <source>
        <dbReference type="Proteomes" id="UP001283109"/>
    </source>
</evidence>
<dbReference type="Gene3D" id="3.40.50.200">
    <property type="entry name" value="Peptidase S8/S53 domain"/>
    <property type="match status" value="1"/>
</dbReference>
<gene>
    <name evidence="11" type="ORF">R8Z58_03215</name>
</gene>
<evidence type="ECO:0000256" key="4">
    <source>
        <dbReference type="ARBA" id="ARBA00022670"/>
    </source>
</evidence>